<dbReference type="SUPFAM" id="SSF53850">
    <property type="entry name" value="Periplasmic binding protein-like II"/>
    <property type="match status" value="1"/>
</dbReference>
<organism evidence="2 4">
    <name type="scientific">Sulfuracidifex tepidarius</name>
    <dbReference type="NCBI Taxonomy" id="1294262"/>
    <lineage>
        <taxon>Archaea</taxon>
        <taxon>Thermoproteota</taxon>
        <taxon>Thermoprotei</taxon>
        <taxon>Sulfolobales</taxon>
        <taxon>Sulfolobaceae</taxon>
        <taxon>Sulfuracidifex</taxon>
    </lineage>
</organism>
<dbReference type="Proteomes" id="UP000322983">
    <property type="component" value="Chromosome"/>
</dbReference>
<dbReference type="Gene3D" id="3.40.190.10">
    <property type="entry name" value="Periplasmic binding protein-like II"/>
    <property type="match status" value="1"/>
</dbReference>
<dbReference type="AlphaFoldDB" id="A0A510DUS7"/>
<protein>
    <recommendedName>
        <fullName evidence="1">DUF7343 domain-containing protein</fullName>
    </recommendedName>
</protein>
<dbReference type="SUPFAM" id="SSF46785">
    <property type="entry name" value="Winged helix' DNA-binding domain"/>
    <property type="match status" value="1"/>
</dbReference>
<keyword evidence="4" id="KW-1185">Reference proteome</keyword>
<dbReference type="EMBL" id="AP018929">
    <property type="protein sequence ID" value="BBG23927.1"/>
    <property type="molecule type" value="Genomic_DNA"/>
</dbReference>
<sequence>MSSKKLILSILRENGGYLPQSRLKEITGLSKSRLSEILSELEKEGEISREKIIGRNLSVSLRNSLRIGIINAAEYPFIIPFYKKVKEKGYNPKLEVYSDGVSLTKDLVLGKLEVVMSPLVTQIFFNRIFGNITILSGGAKGGGGIVGENCGKVGSTFISSMEAWTLEYCKEADIVHMRSPTELIEKLDRKEVDAVAIWEPYLTLLKSRGIKVNYFEHEHCCTLAIRKDVTKAEEIKRIYEESFSEFLSSKERWISDYSNFLNFDHNVLSDAVKTYEFDSYLDPKEMQKNRKISISLKN</sequence>
<dbReference type="InterPro" id="IPR036390">
    <property type="entry name" value="WH_DNA-bd_sf"/>
</dbReference>
<accession>A0A510DUS7</accession>
<evidence type="ECO:0000313" key="3">
    <source>
        <dbReference type="EMBL" id="BBG26682.1"/>
    </source>
</evidence>
<gene>
    <name evidence="2" type="ORF">IC006_1225</name>
    <name evidence="3" type="ORF">IC007_1200</name>
</gene>
<feature type="domain" description="DUF7343" evidence="1">
    <location>
        <begin position="3"/>
        <end position="60"/>
    </location>
</feature>
<dbReference type="InterPro" id="IPR014466">
    <property type="entry name" value="Txn_rg_UCP012876"/>
</dbReference>
<evidence type="ECO:0000313" key="4">
    <source>
        <dbReference type="Proteomes" id="UP000322983"/>
    </source>
</evidence>
<dbReference type="PIRSF" id="PIRSF012876">
    <property type="entry name" value="Txn_rg_UCP012876"/>
    <property type="match status" value="1"/>
</dbReference>
<dbReference type="EMBL" id="AP018930">
    <property type="protein sequence ID" value="BBG26682.1"/>
    <property type="molecule type" value="Genomic_DNA"/>
</dbReference>
<dbReference type="Pfam" id="PF24034">
    <property type="entry name" value="DUF7343"/>
    <property type="match status" value="1"/>
</dbReference>
<evidence type="ECO:0000313" key="5">
    <source>
        <dbReference type="Proteomes" id="UP000325030"/>
    </source>
</evidence>
<evidence type="ECO:0000259" key="1">
    <source>
        <dbReference type="Pfam" id="PF24034"/>
    </source>
</evidence>
<reference evidence="2 4" key="2">
    <citation type="journal article" date="2020" name="Int. J. Syst. Evol. Microbiol.">
        <title>Sulfuracidifex tepidarius gen. nov., sp. nov. and transfer of Sulfolobus metallicus Huber and Stetter 1992 to the genus Sulfuracidifex as Sulfuracidifex metallicus comb. nov.</title>
        <authorList>
            <person name="Itoh T."/>
            <person name="Miura T."/>
            <person name="Sakai H.D."/>
            <person name="Kato S."/>
            <person name="Ohkuma M."/>
            <person name="Takashina T."/>
        </authorList>
    </citation>
    <scope>NUCLEOTIDE SEQUENCE [LARGE SCALE GENOMIC DNA]</scope>
    <source>
        <strain evidence="2 4">IC-006</strain>
        <strain evidence="3">IC-007</strain>
    </source>
</reference>
<proteinExistence type="predicted"/>
<accession>A0A510E2G4</accession>
<evidence type="ECO:0000313" key="2">
    <source>
        <dbReference type="EMBL" id="BBG23927.1"/>
    </source>
</evidence>
<dbReference type="GeneID" id="41717545"/>
<dbReference type="STRING" id="1294262.GCA_001316085_01183"/>
<dbReference type="InterPro" id="IPR055767">
    <property type="entry name" value="DUF7343"/>
</dbReference>
<dbReference type="KEGG" id="step:IC006_1225"/>
<dbReference type="RefSeq" id="WP_054845598.1">
    <property type="nucleotide sequence ID" value="NZ_AP018929.1"/>
</dbReference>
<dbReference type="Gene3D" id="1.10.10.10">
    <property type="entry name" value="Winged helix-like DNA-binding domain superfamily/Winged helix DNA-binding domain"/>
    <property type="match status" value="1"/>
</dbReference>
<reference evidence="5" key="1">
    <citation type="submission" date="2018-09" db="EMBL/GenBank/DDBJ databases">
        <title>Complete Genome Sequencing of Sulfolobus sp. JCM 16834.</title>
        <authorList>
            <person name="Kato S."/>
            <person name="Itoh T."/>
            <person name="Ohkuma M."/>
        </authorList>
    </citation>
    <scope>NUCLEOTIDE SEQUENCE [LARGE SCALE GENOMIC DNA]</scope>
    <source>
        <strain evidence="5">IC-007</strain>
    </source>
</reference>
<dbReference type="InterPro" id="IPR036388">
    <property type="entry name" value="WH-like_DNA-bd_sf"/>
</dbReference>
<dbReference type="OrthoDB" id="10037at2157"/>
<name>A0A510DUS7_9CREN</name>
<dbReference type="Proteomes" id="UP000325030">
    <property type="component" value="Chromosome"/>
</dbReference>